<keyword evidence="3" id="KW-0479">Metal-binding</keyword>
<dbReference type="PANTHER" id="PTHR32494">
    <property type="entry name" value="ALLANTOATE DEIMINASE-RELATED"/>
    <property type="match status" value="1"/>
</dbReference>
<name>A0A3E3DV02_9FIRM</name>
<dbReference type="Gene3D" id="3.30.70.360">
    <property type="match status" value="1"/>
</dbReference>
<dbReference type="CDD" id="cd03884">
    <property type="entry name" value="M20_bAS"/>
    <property type="match status" value="1"/>
</dbReference>
<evidence type="ECO:0000256" key="3">
    <source>
        <dbReference type="PIRSR" id="PIRSR001235-1"/>
    </source>
</evidence>
<keyword evidence="2 6" id="KW-0378">Hydrolase</keyword>
<dbReference type="Pfam" id="PF01546">
    <property type="entry name" value="Peptidase_M20"/>
    <property type="match status" value="1"/>
</dbReference>
<evidence type="ECO:0000313" key="7">
    <source>
        <dbReference type="Proteomes" id="UP000260721"/>
    </source>
</evidence>
<organism evidence="6 7">
    <name type="scientific">Faecalicoccus pleomorphus</name>
    <dbReference type="NCBI Taxonomy" id="1323"/>
    <lineage>
        <taxon>Bacteria</taxon>
        <taxon>Bacillati</taxon>
        <taxon>Bacillota</taxon>
        <taxon>Erysipelotrichia</taxon>
        <taxon>Erysipelotrichales</taxon>
        <taxon>Erysipelotrichaceae</taxon>
        <taxon>Faecalicoccus</taxon>
    </lineage>
</organism>
<gene>
    <name evidence="6" type="ORF">DXC78_11785</name>
</gene>
<protein>
    <submittedName>
        <fullName evidence="6">Zn-dependent hydrolase</fullName>
    </submittedName>
</protein>
<evidence type="ECO:0000256" key="1">
    <source>
        <dbReference type="ARBA" id="ARBA00006153"/>
    </source>
</evidence>
<dbReference type="NCBIfam" id="TIGR01879">
    <property type="entry name" value="hydantase"/>
    <property type="match status" value="1"/>
</dbReference>
<dbReference type="AlphaFoldDB" id="A0A3E3DV02"/>
<proteinExistence type="inferred from homology"/>
<feature type="binding site" evidence="3">
    <location>
        <position position="158"/>
    </location>
    <ligand>
        <name>Zn(2+)</name>
        <dbReference type="ChEBI" id="CHEBI:29105"/>
        <label>2</label>
    </ligand>
</feature>
<dbReference type="SUPFAM" id="SSF53187">
    <property type="entry name" value="Zn-dependent exopeptidases"/>
    <property type="match status" value="1"/>
</dbReference>
<reference evidence="6 7" key="1">
    <citation type="submission" date="2018-08" db="EMBL/GenBank/DDBJ databases">
        <title>A genome reference for cultivated species of the human gut microbiota.</title>
        <authorList>
            <person name="Zou Y."/>
            <person name="Xue W."/>
            <person name="Luo G."/>
        </authorList>
    </citation>
    <scope>NUCLEOTIDE SEQUENCE [LARGE SCALE GENOMIC DNA]</scope>
    <source>
        <strain evidence="6 7">TF08-11</strain>
    </source>
</reference>
<dbReference type="GO" id="GO:0046872">
    <property type="term" value="F:metal ion binding"/>
    <property type="evidence" value="ECO:0007669"/>
    <property type="project" value="UniProtKB-KW"/>
</dbReference>
<feature type="binding site" evidence="4">
    <location>
        <position position="352"/>
    </location>
    <ligand>
        <name>allantoate</name>
        <dbReference type="ChEBI" id="CHEBI:17536"/>
    </ligand>
</feature>
<dbReference type="GO" id="GO:0016813">
    <property type="term" value="F:hydrolase activity, acting on carbon-nitrogen (but not peptide) bonds, in linear amidines"/>
    <property type="evidence" value="ECO:0007669"/>
    <property type="project" value="InterPro"/>
</dbReference>
<evidence type="ECO:0000313" key="6">
    <source>
        <dbReference type="EMBL" id="RGD73114.1"/>
    </source>
</evidence>
<dbReference type="EMBL" id="QUSK01000035">
    <property type="protein sequence ID" value="RGD73114.1"/>
    <property type="molecule type" value="Genomic_DNA"/>
</dbReference>
<evidence type="ECO:0000259" key="5">
    <source>
        <dbReference type="Pfam" id="PF07687"/>
    </source>
</evidence>
<feature type="domain" description="Peptidase M20 dimerisation" evidence="5">
    <location>
        <begin position="274"/>
        <end position="373"/>
    </location>
</feature>
<sequence>MWSKSSNQGYISFIPSKFVVLDKYHYKMKKEIGVFVLFMDVKFSNIFLTGFIENYFISFTIVSGGFYMKVNQDRLWEHLQTLAAIGRNPDGSITRLPFTKQDQEAQDLIRTYMQQAGLSVEIDPVGNVIGKWMDQTMTGKPVVTGSHYDSVIQGGMFDGCLGILGAIEAVTVLKESGYKPNRPIYCIGFKDEEGNRFGYGMIGSKAINGLVSDEDLLSKDEKGISLQQAMVDFQLEPSLYKQCQKTDFLAMIELHIEQGKVLEQKHKQIGIVTGIAGLSRYTITIYGESGHAGATPMKGRMDPMIPACELVLRIQKKASMLKDCVATVGKLETSPGACNIICDHVMLSLDVRSIDPANIDCIIDDVKAFLNQIPFQSTLEHEQSLNCAPCSQSIQEQIKEVCQSNDLSFMSLMSGAGHDAMNFYEHCPIGMIFVESHKGYSHRKEEYTSPISCAQGTLVLAQMLQRLGQ</sequence>
<dbReference type="InterPro" id="IPR002933">
    <property type="entry name" value="Peptidase_M20"/>
</dbReference>
<dbReference type="Pfam" id="PF07687">
    <property type="entry name" value="M20_dimer"/>
    <property type="match status" value="1"/>
</dbReference>
<comment type="cofactor">
    <cofactor evidence="3">
        <name>Zn(2+)</name>
        <dbReference type="ChEBI" id="CHEBI:29105"/>
    </cofactor>
    <text evidence="3">Binds 2 Zn(2+) ions per subunit.</text>
</comment>
<dbReference type="InterPro" id="IPR036264">
    <property type="entry name" value="Bact_exopeptidase_dim_dom"/>
</dbReference>
<feature type="binding site" evidence="4">
    <location>
        <position position="339"/>
    </location>
    <ligand>
        <name>allantoate</name>
        <dbReference type="ChEBI" id="CHEBI:17536"/>
    </ligand>
</feature>
<feature type="binding site" evidence="3">
    <location>
        <position position="193"/>
    </location>
    <ligand>
        <name>Zn(2+)</name>
        <dbReference type="ChEBI" id="CHEBI:29105"/>
        <label>2</label>
    </ligand>
</feature>
<accession>A0A3E3DV02</accession>
<dbReference type="PANTHER" id="PTHR32494:SF5">
    <property type="entry name" value="ALLANTOATE AMIDOHYDROLASE"/>
    <property type="match status" value="1"/>
</dbReference>
<keyword evidence="3" id="KW-0862">Zinc</keyword>
<feature type="binding site" evidence="3">
    <location>
        <position position="442"/>
    </location>
    <ligand>
        <name>Zn(2+)</name>
        <dbReference type="ChEBI" id="CHEBI:29105"/>
        <label>2</label>
    </ligand>
</feature>
<dbReference type="InterPro" id="IPR011650">
    <property type="entry name" value="Peptidase_M20_dimer"/>
</dbReference>
<dbReference type="InterPro" id="IPR010158">
    <property type="entry name" value="Amidase_Cbmase"/>
</dbReference>
<dbReference type="Proteomes" id="UP000260721">
    <property type="component" value="Unassembled WGS sequence"/>
</dbReference>
<feature type="binding site" evidence="3">
    <location>
        <position position="158"/>
    </location>
    <ligand>
        <name>Zn(2+)</name>
        <dbReference type="ChEBI" id="CHEBI:29105"/>
        <label>1</label>
    </ligand>
</feature>
<comment type="caution">
    <text evidence="6">The sequence shown here is derived from an EMBL/GenBank/DDBJ whole genome shotgun (WGS) entry which is preliminary data.</text>
</comment>
<evidence type="ECO:0000256" key="2">
    <source>
        <dbReference type="ARBA" id="ARBA00022801"/>
    </source>
</evidence>
<feature type="binding site" evidence="4">
    <location>
        <position position="280"/>
    </location>
    <ligand>
        <name>allantoate</name>
        <dbReference type="ChEBI" id="CHEBI:17536"/>
    </ligand>
</feature>
<dbReference type="PIRSF" id="PIRSF001235">
    <property type="entry name" value="Amidase_carbamoylase"/>
    <property type="match status" value="1"/>
</dbReference>
<feature type="binding site" evidence="3">
    <location>
        <position position="255"/>
    </location>
    <ligand>
        <name>Zn(2+)</name>
        <dbReference type="ChEBI" id="CHEBI:29105"/>
        <label>1</label>
    </ligand>
</feature>
<evidence type="ECO:0000256" key="4">
    <source>
        <dbReference type="PIRSR" id="PIRSR001235-2"/>
    </source>
</evidence>
<dbReference type="SUPFAM" id="SSF55031">
    <property type="entry name" value="Bacterial exopeptidase dimerisation domain"/>
    <property type="match status" value="1"/>
</dbReference>
<dbReference type="Gene3D" id="3.40.630.10">
    <property type="entry name" value="Zn peptidases"/>
    <property type="match status" value="1"/>
</dbReference>
<feature type="binding site" evidence="3">
    <location>
        <position position="147"/>
    </location>
    <ligand>
        <name>Zn(2+)</name>
        <dbReference type="ChEBI" id="CHEBI:29105"/>
        <label>1</label>
    </ligand>
</feature>
<dbReference type="NCBIfam" id="NF006771">
    <property type="entry name" value="PRK09290.1-5"/>
    <property type="match status" value="1"/>
</dbReference>
<comment type="similarity">
    <text evidence="1">Belongs to the peptidase M20 family.</text>
</comment>